<dbReference type="AlphaFoldDB" id="A0A840VKS7"/>
<accession>A0A840VKS7</accession>
<dbReference type="EMBL" id="JACHFD010000023">
    <property type="protein sequence ID" value="MBB5353261.1"/>
    <property type="molecule type" value="Genomic_DNA"/>
</dbReference>
<evidence type="ECO:0000313" key="1">
    <source>
        <dbReference type="EMBL" id="MBB5353261.1"/>
    </source>
</evidence>
<proteinExistence type="predicted"/>
<keyword evidence="2" id="KW-1185">Reference proteome</keyword>
<reference evidence="1 2" key="1">
    <citation type="submission" date="2020-08" db="EMBL/GenBank/DDBJ databases">
        <title>Genomic Encyclopedia of Type Strains, Phase IV (KMG-IV): sequencing the most valuable type-strain genomes for metagenomic binning, comparative biology and taxonomic classification.</title>
        <authorList>
            <person name="Goeker M."/>
        </authorList>
    </citation>
    <scope>NUCLEOTIDE SEQUENCE [LARGE SCALE GENOMIC DNA]</scope>
    <source>
        <strain evidence="1 2">YC6886</strain>
    </source>
</reference>
<gene>
    <name evidence="1" type="ORF">HNR46_003516</name>
</gene>
<protein>
    <submittedName>
        <fullName evidence="1">Uncharacterized protein</fullName>
    </submittedName>
</protein>
<evidence type="ECO:0000313" key="2">
    <source>
        <dbReference type="Proteomes" id="UP000557717"/>
    </source>
</evidence>
<dbReference type="Proteomes" id="UP000557717">
    <property type="component" value="Unassembled WGS sequence"/>
</dbReference>
<sequence>MIIHCRSRGPGYLEDAVLWGETPRGGIGILTAAETCGGSGGEGALKMRLAKGLKK</sequence>
<organism evidence="1 2">
    <name type="scientific">Haloferula luteola</name>
    <dbReference type="NCBI Taxonomy" id="595692"/>
    <lineage>
        <taxon>Bacteria</taxon>
        <taxon>Pseudomonadati</taxon>
        <taxon>Verrucomicrobiota</taxon>
        <taxon>Verrucomicrobiia</taxon>
        <taxon>Verrucomicrobiales</taxon>
        <taxon>Verrucomicrobiaceae</taxon>
        <taxon>Haloferula</taxon>
    </lineage>
</organism>
<comment type="caution">
    <text evidence="1">The sequence shown here is derived from an EMBL/GenBank/DDBJ whole genome shotgun (WGS) entry which is preliminary data.</text>
</comment>
<name>A0A840VKS7_9BACT</name>